<dbReference type="Pfam" id="PF24031">
    <property type="entry name" value="FN3_IL27B_N"/>
    <property type="match status" value="1"/>
</dbReference>
<dbReference type="AlphaFoldDB" id="A0AAW0NSV0"/>
<dbReference type="InterPro" id="IPR013783">
    <property type="entry name" value="Ig-like_fold"/>
</dbReference>
<dbReference type="GO" id="GO:0016020">
    <property type="term" value="C:membrane"/>
    <property type="evidence" value="ECO:0007669"/>
    <property type="project" value="InterPro"/>
</dbReference>
<dbReference type="Proteomes" id="UP001460270">
    <property type="component" value="Unassembled WGS sequence"/>
</dbReference>
<feature type="transmembrane region" description="Helical" evidence="5">
    <location>
        <begin position="71"/>
        <end position="90"/>
    </location>
</feature>
<evidence type="ECO:0000313" key="7">
    <source>
        <dbReference type="EMBL" id="KAK7904775.1"/>
    </source>
</evidence>
<keyword evidence="5" id="KW-0812">Transmembrane</keyword>
<keyword evidence="4" id="KW-0325">Glycoprotein</keyword>
<dbReference type="InterPro" id="IPR003961">
    <property type="entry name" value="FN3_dom"/>
</dbReference>
<reference evidence="8" key="1">
    <citation type="submission" date="2024-04" db="EMBL/GenBank/DDBJ databases">
        <title>Salinicola lusitanus LLJ914,a marine bacterium isolated from the Okinawa Trough.</title>
        <authorList>
            <person name="Li J."/>
        </authorList>
    </citation>
    <scope>NUCLEOTIDE SEQUENCE [LARGE SCALE GENOMIC DNA]</scope>
</reference>
<gene>
    <name evidence="7" type="ORF">WMY93_017382</name>
</gene>
<sequence length="303" mass="34176">MLGTRPSHIKMTLQPSSPGELEKPFLKSLLWRVGKQSLYNDIISHLAQMEKQKTSWKQRERAHNATVKRRFVGVMLVHVVTVLCVLYTLGAQAMELHRVSHTTATAVPNVHCLCSGIPNQTLCSWADPLDVTPLQYIVTCSERQKQHLNVTTPDSAHKMWHCHLPGLKLLTDYILNVTAVYPEGSSSHLSTFMIEDIVKPDPPVNLRVSSSDPKVVLVQWDPPSTWSYMDIFPLKYELLYQWWSGGQLWSNHLKPFRSTSAPLKGLTRGRTYQLQVCAKDALGLGHCSDWSVPVNVTLPLPHS</sequence>
<keyword evidence="8" id="KW-1185">Reference proteome</keyword>
<dbReference type="PANTHER" id="PTHR48483">
    <property type="entry name" value="INTERLEUKIN-27 SUBUNIT BETA"/>
    <property type="match status" value="1"/>
</dbReference>
<comment type="similarity">
    <text evidence="1">Belongs to the type I cytokine receptor family. Type 3 subfamily.</text>
</comment>
<feature type="domain" description="Fibronectin type-III" evidence="6">
    <location>
        <begin position="202"/>
        <end position="301"/>
    </location>
</feature>
<dbReference type="Gene3D" id="2.60.40.10">
    <property type="entry name" value="Immunoglobulins"/>
    <property type="match status" value="1"/>
</dbReference>
<keyword evidence="5" id="KW-1133">Transmembrane helix</keyword>
<feature type="domain" description="Fibronectin type-III" evidence="6">
    <location>
        <begin position="106"/>
        <end position="201"/>
    </location>
</feature>
<evidence type="ECO:0000256" key="2">
    <source>
        <dbReference type="ARBA" id="ARBA00022729"/>
    </source>
</evidence>
<dbReference type="InterPro" id="IPR056621">
    <property type="entry name" value="FN3_IL27B_N"/>
</dbReference>
<keyword evidence="2" id="KW-0732">Signal</keyword>
<dbReference type="EMBL" id="JBBPFD010000012">
    <property type="protein sequence ID" value="KAK7904775.1"/>
    <property type="molecule type" value="Genomic_DNA"/>
</dbReference>
<dbReference type="CDD" id="cd00063">
    <property type="entry name" value="FN3"/>
    <property type="match status" value="1"/>
</dbReference>
<dbReference type="PROSITE" id="PS50853">
    <property type="entry name" value="FN3"/>
    <property type="match status" value="2"/>
</dbReference>
<evidence type="ECO:0000313" key="8">
    <source>
        <dbReference type="Proteomes" id="UP001460270"/>
    </source>
</evidence>
<dbReference type="SMART" id="SM00060">
    <property type="entry name" value="FN3"/>
    <property type="match status" value="2"/>
</dbReference>
<dbReference type="InterPro" id="IPR053073">
    <property type="entry name" value="IL11/IL27_subunit_beta"/>
</dbReference>
<evidence type="ECO:0000259" key="6">
    <source>
        <dbReference type="PROSITE" id="PS50853"/>
    </source>
</evidence>
<dbReference type="InterPro" id="IPR003530">
    <property type="entry name" value="Hematopoietin_rcpt_L_F3_CS"/>
</dbReference>
<keyword evidence="3" id="KW-0677">Repeat</keyword>
<dbReference type="Pfam" id="PF00041">
    <property type="entry name" value="fn3"/>
    <property type="match status" value="1"/>
</dbReference>
<evidence type="ECO:0000256" key="1">
    <source>
        <dbReference type="ARBA" id="ARBA00010890"/>
    </source>
</evidence>
<protein>
    <recommendedName>
        <fullName evidence="6">Fibronectin type-III domain-containing protein</fullName>
    </recommendedName>
</protein>
<dbReference type="SUPFAM" id="SSF49265">
    <property type="entry name" value="Fibronectin type III"/>
    <property type="match status" value="2"/>
</dbReference>
<comment type="caution">
    <text evidence="7">The sequence shown here is derived from an EMBL/GenBank/DDBJ whole genome shotgun (WGS) entry which is preliminary data.</text>
</comment>
<name>A0AAW0NSV0_9GOBI</name>
<proteinExistence type="inferred from homology"/>
<dbReference type="PROSITE" id="PS01354">
    <property type="entry name" value="HEMATOPO_REC_L_F3"/>
    <property type="match status" value="1"/>
</dbReference>
<organism evidence="7 8">
    <name type="scientific">Mugilogobius chulae</name>
    <name type="common">yellowstripe goby</name>
    <dbReference type="NCBI Taxonomy" id="88201"/>
    <lineage>
        <taxon>Eukaryota</taxon>
        <taxon>Metazoa</taxon>
        <taxon>Chordata</taxon>
        <taxon>Craniata</taxon>
        <taxon>Vertebrata</taxon>
        <taxon>Euteleostomi</taxon>
        <taxon>Actinopterygii</taxon>
        <taxon>Neopterygii</taxon>
        <taxon>Teleostei</taxon>
        <taxon>Neoteleostei</taxon>
        <taxon>Acanthomorphata</taxon>
        <taxon>Gobiaria</taxon>
        <taxon>Gobiiformes</taxon>
        <taxon>Gobioidei</taxon>
        <taxon>Gobiidae</taxon>
        <taxon>Gobionellinae</taxon>
        <taxon>Mugilogobius</taxon>
    </lineage>
</organism>
<dbReference type="GO" id="GO:0004896">
    <property type="term" value="F:cytokine receptor activity"/>
    <property type="evidence" value="ECO:0007669"/>
    <property type="project" value="InterPro"/>
</dbReference>
<evidence type="ECO:0000256" key="3">
    <source>
        <dbReference type="ARBA" id="ARBA00022737"/>
    </source>
</evidence>
<dbReference type="InterPro" id="IPR036116">
    <property type="entry name" value="FN3_sf"/>
</dbReference>
<evidence type="ECO:0000256" key="4">
    <source>
        <dbReference type="ARBA" id="ARBA00023180"/>
    </source>
</evidence>
<evidence type="ECO:0000256" key="5">
    <source>
        <dbReference type="SAM" id="Phobius"/>
    </source>
</evidence>
<dbReference type="PANTHER" id="PTHR48483:SF2">
    <property type="entry name" value="INTERLEUKIN-27 SUBUNIT BETA"/>
    <property type="match status" value="1"/>
</dbReference>
<keyword evidence="5" id="KW-0472">Membrane</keyword>
<accession>A0AAW0NSV0</accession>